<keyword evidence="4" id="KW-1185">Reference proteome</keyword>
<evidence type="ECO:0000256" key="2">
    <source>
        <dbReference type="SAM" id="SignalP"/>
    </source>
</evidence>
<evidence type="ECO:0000313" key="4">
    <source>
        <dbReference type="Proteomes" id="UP001153365"/>
    </source>
</evidence>
<evidence type="ECO:0000313" key="3">
    <source>
        <dbReference type="EMBL" id="CAH7671938.1"/>
    </source>
</evidence>
<dbReference type="AlphaFoldDB" id="A0AAV0ARP0"/>
<comment type="caution">
    <text evidence="3">The sequence shown here is derived from an EMBL/GenBank/DDBJ whole genome shotgun (WGS) entry which is preliminary data.</text>
</comment>
<reference evidence="3" key="1">
    <citation type="submission" date="2022-06" db="EMBL/GenBank/DDBJ databases">
        <authorList>
            <consortium name="SYNGENTA / RWTH Aachen University"/>
        </authorList>
    </citation>
    <scope>NUCLEOTIDE SEQUENCE</scope>
</reference>
<evidence type="ECO:0000256" key="1">
    <source>
        <dbReference type="SAM" id="MobiDB-lite"/>
    </source>
</evidence>
<dbReference type="EMBL" id="CALTRL010001292">
    <property type="protein sequence ID" value="CAH7671938.1"/>
    <property type="molecule type" value="Genomic_DNA"/>
</dbReference>
<feature type="chain" id="PRO_5043829923" evidence="2">
    <location>
        <begin position="23"/>
        <end position="187"/>
    </location>
</feature>
<feature type="region of interest" description="Disordered" evidence="1">
    <location>
        <begin position="87"/>
        <end position="108"/>
    </location>
</feature>
<proteinExistence type="predicted"/>
<gene>
    <name evidence="3" type="ORF">PPACK8108_LOCUS6790</name>
</gene>
<accession>A0AAV0ARP0</accession>
<name>A0AAV0ARP0_PHAPC</name>
<dbReference type="Proteomes" id="UP001153365">
    <property type="component" value="Unassembled WGS sequence"/>
</dbReference>
<keyword evidence="2" id="KW-0732">Signal</keyword>
<sequence>MGVSKLFFIWIGLFTISKLSTTLSVSFGKGINPLSLADEGESVLKQFQIFGKNNEVVNVKIVSKFNSDSNSLRFTKRDLLGIEDEKSNEKGNDKVKNQAQNRNYTRVDLTPARPTSETCYSGSFQGPNQSDCDVIFYAQKYNSYGSLTAFPGAKAEQIKNRCLRDEEQSIGGSFLFENYLGYTFQNV</sequence>
<feature type="compositionally biased region" description="Basic and acidic residues" evidence="1">
    <location>
        <begin position="87"/>
        <end position="96"/>
    </location>
</feature>
<protein>
    <submittedName>
        <fullName evidence="3">Expressed protein</fullName>
    </submittedName>
</protein>
<feature type="signal peptide" evidence="2">
    <location>
        <begin position="1"/>
        <end position="22"/>
    </location>
</feature>
<organism evidence="3 4">
    <name type="scientific">Phakopsora pachyrhizi</name>
    <name type="common">Asian soybean rust disease fungus</name>
    <dbReference type="NCBI Taxonomy" id="170000"/>
    <lineage>
        <taxon>Eukaryota</taxon>
        <taxon>Fungi</taxon>
        <taxon>Dikarya</taxon>
        <taxon>Basidiomycota</taxon>
        <taxon>Pucciniomycotina</taxon>
        <taxon>Pucciniomycetes</taxon>
        <taxon>Pucciniales</taxon>
        <taxon>Phakopsoraceae</taxon>
        <taxon>Phakopsora</taxon>
    </lineage>
</organism>